<dbReference type="OrthoDB" id="10251424at2759"/>
<comment type="caution">
    <text evidence="4">The sequence shown here is derived from an EMBL/GenBank/DDBJ whole genome shotgun (WGS) entry which is preliminary data.</text>
</comment>
<dbReference type="InterPro" id="IPR011765">
    <property type="entry name" value="Pept_M16_N"/>
</dbReference>
<dbReference type="GO" id="GO:0046872">
    <property type="term" value="F:metal ion binding"/>
    <property type="evidence" value="ECO:0007669"/>
    <property type="project" value="InterPro"/>
</dbReference>
<dbReference type="EMBL" id="NMUH01003865">
    <property type="protein sequence ID" value="MQM07410.1"/>
    <property type="molecule type" value="Genomic_DNA"/>
</dbReference>
<dbReference type="PANTHER" id="PTHR11851">
    <property type="entry name" value="METALLOPROTEASE"/>
    <property type="match status" value="1"/>
</dbReference>
<dbReference type="InterPro" id="IPR007863">
    <property type="entry name" value="Peptidase_M16_C"/>
</dbReference>
<dbReference type="Pfam" id="PF05193">
    <property type="entry name" value="Peptidase_M16_C"/>
    <property type="match status" value="1"/>
</dbReference>
<accession>A0A843WXY1</accession>
<evidence type="ECO:0000259" key="2">
    <source>
        <dbReference type="Pfam" id="PF00675"/>
    </source>
</evidence>
<feature type="domain" description="Peptidase M16 C-terminal" evidence="3">
    <location>
        <begin position="173"/>
        <end position="356"/>
    </location>
</feature>
<dbReference type="Pfam" id="PF00675">
    <property type="entry name" value="Peptidase_M16"/>
    <property type="match status" value="1"/>
</dbReference>
<feature type="domain" description="Peptidase M16 N-terminal" evidence="2">
    <location>
        <begin position="26"/>
        <end position="167"/>
    </location>
</feature>
<dbReference type="GO" id="GO:0005739">
    <property type="term" value="C:mitochondrion"/>
    <property type="evidence" value="ECO:0007669"/>
    <property type="project" value="TreeGrafter"/>
</dbReference>
<dbReference type="AlphaFoldDB" id="A0A843WXY1"/>
<dbReference type="PROSITE" id="PS00143">
    <property type="entry name" value="INSULINASE"/>
    <property type="match status" value="1"/>
</dbReference>
<dbReference type="InterPro" id="IPR011249">
    <property type="entry name" value="Metalloenz_LuxS/M16"/>
</dbReference>
<dbReference type="Gene3D" id="3.30.830.10">
    <property type="entry name" value="Metalloenzyme, LuxS/M16 peptidase-like"/>
    <property type="match status" value="2"/>
</dbReference>
<evidence type="ECO:0000256" key="1">
    <source>
        <dbReference type="RuleBase" id="RU004447"/>
    </source>
</evidence>
<organism evidence="4 5">
    <name type="scientific">Colocasia esculenta</name>
    <name type="common">Wild taro</name>
    <name type="synonym">Arum esculentum</name>
    <dbReference type="NCBI Taxonomy" id="4460"/>
    <lineage>
        <taxon>Eukaryota</taxon>
        <taxon>Viridiplantae</taxon>
        <taxon>Streptophyta</taxon>
        <taxon>Embryophyta</taxon>
        <taxon>Tracheophyta</taxon>
        <taxon>Spermatophyta</taxon>
        <taxon>Magnoliopsida</taxon>
        <taxon>Liliopsida</taxon>
        <taxon>Araceae</taxon>
        <taxon>Aroideae</taxon>
        <taxon>Colocasieae</taxon>
        <taxon>Colocasia</taxon>
    </lineage>
</organism>
<dbReference type="GO" id="GO:0006508">
    <property type="term" value="P:proteolysis"/>
    <property type="evidence" value="ECO:0007669"/>
    <property type="project" value="InterPro"/>
</dbReference>
<dbReference type="FunFam" id="3.30.830.10:FF:000008">
    <property type="entry name" value="Mitochondrial-processing peptidase subunit beta"/>
    <property type="match status" value="1"/>
</dbReference>
<name>A0A843WXY1_COLES</name>
<evidence type="ECO:0000313" key="4">
    <source>
        <dbReference type="EMBL" id="MQM07410.1"/>
    </source>
</evidence>
<evidence type="ECO:0008006" key="6">
    <source>
        <dbReference type="Google" id="ProtNLM"/>
    </source>
</evidence>
<dbReference type="GO" id="GO:0004222">
    <property type="term" value="F:metalloendopeptidase activity"/>
    <property type="evidence" value="ECO:0007669"/>
    <property type="project" value="InterPro"/>
</dbReference>
<comment type="similarity">
    <text evidence="1">Belongs to the peptidase M16 family.</text>
</comment>
<dbReference type="PANTHER" id="PTHR11851:SF196">
    <property type="entry name" value="MITOCHONDRIAL-PROCESSING PEPTIDASE SUBUNIT BETA MITOCHONDRIAL"/>
    <property type="match status" value="1"/>
</dbReference>
<gene>
    <name evidence="4" type="ORF">Taro_040247</name>
</gene>
<keyword evidence="5" id="KW-1185">Reference proteome</keyword>
<dbReference type="InterPro" id="IPR050361">
    <property type="entry name" value="MPP/UQCRC_Complex"/>
</dbReference>
<dbReference type="SUPFAM" id="SSF63411">
    <property type="entry name" value="LuxS/MPP-like metallohydrolase"/>
    <property type="match status" value="2"/>
</dbReference>
<proteinExistence type="inferred from homology"/>
<sequence>MLFWARIHISTLPNGIRVATQTFPSSATHTASIGVWIDAGSRFEIAGTNGTAHFLEHMIFKGTRCRTATSLEEEIENMGARLNAYTSREQTTFYADVQHGDVPIAIDILADILQNSKFSDYAIRWERGVILREMEEVQGQMEEVLFDHLHSAAFNGHSLGDTILGPKENIQAISKIDLQQYISTHYTGPRMVISAAGAVKHQDIVNQVSKLFNKLSKDPTTAEQLVKDNPAIFTGSEVRIENDNMPLVYFAIAFKGASWTDPNSIPLMVIQSLLGTWNKGQAGSCSGCELAYRVSIDNLAEQMMAFNTNYWDTGLLGIYFTAMPTRLQDLSVVVMQELRRLASQVSEEEVIRARNKVSTRLQNISGGM</sequence>
<reference evidence="4" key="1">
    <citation type="submission" date="2017-07" db="EMBL/GenBank/DDBJ databases">
        <title>Taro Niue Genome Assembly and Annotation.</title>
        <authorList>
            <person name="Atibalentja N."/>
            <person name="Keating K."/>
            <person name="Fields C.J."/>
        </authorList>
    </citation>
    <scope>NUCLEOTIDE SEQUENCE</scope>
    <source>
        <strain evidence="4">Niue_2</strain>
        <tissue evidence="4">Leaf</tissue>
    </source>
</reference>
<evidence type="ECO:0000313" key="5">
    <source>
        <dbReference type="Proteomes" id="UP000652761"/>
    </source>
</evidence>
<dbReference type="Proteomes" id="UP000652761">
    <property type="component" value="Unassembled WGS sequence"/>
</dbReference>
<protein>
    <recommendedName>
        <fullName evidence="6">Mitochondrial processing peptidase</fullName>
    </recommendedName>
</protein>
<evidence type="ECO:0000259" key="3">
    <source>
        <dbReference type="Pfam" id="PF05193"/>
    </source>
</evidence>
<dbReference type="InterPro" id="IPR001431">
    <property type="entry name" value="Pept_M16_Zn_BS"/>
</dbReference>